<evidence type="ECO:0000313" key="3">
    <source>
        <dbReference type="Proteomes" id="UP000239203"/>
    </source>
</evidence>
<dbReference type="PANTHER" id="PTHR46082:SF6">
    <property type="entry name" value="AAA+ ATPASE DOMAIN-CONTAINING PROTEIN-RELATED"/>
    <property type="match status" value="1"/>
</dbReference>
<evidence type="ECO:0000259" key="1">
    <source>
        <dbReference type="Pfam" id="PF00931"/>
    </source>
</evidence>
<dbReference type="InterPro" id="IPR027417">
    <property type="entry name" value="P-loop_NTPase"/>
</dbReference>
<proteinExistence type="predicted"/>
<keyword evidence="3" id="KW-1185">Reference proteome</keyword>
<dbReference type="Gene3D" id="3.40.50.300">
    <property type="entry name" value="P-loop containing nucleotide triphosphate hydrolases"/>
    <property type="match status" value="1"/>
</dbReference>
<dbReference type="EMBL" id="PTIX01000011">
    <property type="protein sequence ID" value="PPK66236.1"/>
    <property type="molecule type" value="Genomic_DNA"/>
</dbReference>
<dbReference type="SUPFAM" id="SSF48452">
    <property type="entry name" value="TPR-like"/>
    <property type="match status" value="2"/>
</dbReference>
<name>A0A2S6GM49_9PSEU</name>
<protein>
    <submittedName>
        <fullName evidence="2">Tetratricopeptide repeat protein</fullName>
    </submittedName>
</protein>
<dbReference type="OrthoDB" id="3885120at2"/>
<gene>
    <name evidence="2" type="ORF">CLV40_111200</name>
</gene>
<dbReference type="Pfam" id="PF00931">
    <property type="entry name" value="NB-ARC"/>
    <property type="match status" value="1"/>
</dbReference>
<dbReference type="InterPro" id="IPR053137">
    <property type="entry name" value="NLR-like"/>
</dbReference>
<dbReference type="InterPro" id="IPR002182">
    <property type="entry name" value="NB-ARC"/>
</dbReference>
<dbReference type="Gene3D" id="1.25.40.10">
    <property type="entry name" value="Tetratricopeptide repeat domain"/>
    <property type="match status" value="2"/>
</dbReference>
<reference evidence="2 3" key="1">
    <citation type="submission" date="2018-02" db="EMBL/GenBank/DDBJ databases">
        <title>Genomic Encyclopedia of Archaeal and Bacterial Type Strains, Phase II (KMG-II): from individual species to whole genera.</title>
        <authorList>
            <person name="Goeker M."/>
        </authorList>
    </citation>
    <scope>NUCLEOTIDE SEQUENCE [LARGE SCALE GENOMIC DNA]</scope>
    <source>
        <strain evidence="2 3">YU 961-1</strain>
    </source>
</reference>
<dbReference type="GO" id="GO:0043531">
    <property type="term" value="F:ADP binding"/>
    <property type="evidence" value="ECO:0007669"/>
    <property type="project" value="InterPro"/>
</dbReference>
<dbReference type="AlphaFoldDB" id="A0A2S6GM49"/>
<comment type="caution">
    <text evidence="2">The sequence shown here is derived from an EMBL/GenBank/DDBJ whole genome shotgun (WGS) entry which is preliminary data.</text>
</comment>
<sequence>MDDLGVAGDGGGGNTFSGIGSGPVVQAGTVHDGVHFHPPVAREPVGLPFRFGSVPARVGGFQDRAVAGAVAAAVEGDGPAVLTSSGVGVVSGLGGVSKTQLAADYAHRAWDRRQVDLVVWVAATSRDGVVAAYARLAAELTGLTDADAEQGAQRAVDWLASTGRRWLVVLDDVRSPGDLKGLWPPRTTCGRVLVTTRRRDAALARVGSMVEVGLFTPAESAAYLRAVLARRPGLAEGAAELAEALGHLPLALSQAAAYAADRNISCVEYLARFRARRLVTVLPAPDALPDEHQATVDVTWSLSIEAADKVDPAGLAAPLMRLCAVLDPNGIPLSVLTADPVVALLTELTGEVVDAEQARDGLACLYLLNLITLDTRTPHPEVRTHALVQRATREHTPEQEMSRLAHTAADALMAAWPEIERDTTHAAVLRANALALHTTGHHLWHPNPHEVLFLAGNSLGLAGQAVGAREYFTRLRTTATHFHGSDHPGTLATRHNLACWLGEAGDPAGAVTSFVDVVNDHMRVLGPDHPDTLTARHNLAYWRGQAGDPVGAAAATADLLVDRVRVLGPDHPDTLTARHNLARWRGEAGDPVGAAAATADLLVDRVRVLGPDHPDTLATRHNLARWRGRAGDPVGAVAGFVDLLTAQERVLGPDHPHTLTTRHDLAAWRGQAEDPTGAVAGLVDLLADRVRVLGPDHPDTLITRNNLAYWRREAGDPVGAATAIADLLDDQLRVLGPDHLHTLATRHNLACSRGKAGDPAGAATAIADLLTDVERVLGPDHPHTLTTRDNLAHWRRVAEEVSHHDDGWSGSAEADHQGS</sequence>
<accession>A0A2S6GM49</accession>
<organism evidence="2 3">
    <name type="scientific">Actinokineospora auranticolor</name>
    <dbReference type="NCBI Taxonomy" id="155976"/>
    <lineage>
        <taxon>Bacteria</taxon>
        <taxon>Bacillati</taxon>
        <taxon>Actinomycetota</taxon>
        <taxon>Actinomycetes</taxon>
        <taxon>Pseudonocardiales</taxon>
        <taxon>Pseudonocardiaceae</taxon>
        <taxon>Actinokineospora</taxon>
    </lineage>
</organism>
<dbReference type="InterPro" id="IPR011990">
    <property type="entry name" value="TPR-like_helical_dom_sf"/>
</dbReference>
<feature type="domain" description="NB-ARC" evidence="1">
    <location>
        <begin position="88"/>
        <end position="220"/>
    </location>
</feature>
<dbReference type="SUPFAM" id="SSF52540">
    <property type="entry name" value="P-loop containing nucleoside triphosphate hydrolases"/>
    <property type="match status" value="1"/>
</dbReference>
<dbReference type="Pfam" id="PF13374">
    <property type="entry name" value="TPR_10"/>
    <property type="match status" value="6"/>
</dbReference>
<dbReference type="Proteomes" id="UP000239203">
    <property type="component" value="Unassembled WGS sequence"/>
</dbReference>
<evidence type="ECO:0000313" key="2">
    <source>
        <dbReference type="EMBL" id="PPK66236.1"/>
    </source>
</evidence>
<dbReference type="PANTHER" id="PTHR46082">
    <property type="entry name" value="ATP/GTP-BINDING PROTEIN-RELATED"/>
    <property type="match status" value="1"/>
</dbReference>
<dbReference type="RefSeq" id="WP_104480702.1">
    <property type="nucleotide sequence ID" value="NZ_CP154825.1"/>
</dbReference>